<dbReference type="Pfam" id="PF07587">
    <property type="entry name" value="PSD1"/>
    <property type="match status" value="1"/>
</dbReference>
<comment type="caution">
    <text evidence="4">The sequence shown here is derived from an EMBL/GenBank/DDBJ whole genome shotgun (WGS) entry which is preliminary data.</text>
</comment>
<dbReference type="InterPro" id="IPR022655">
    <property type="entry name" value="DUF1553"/>
</dbReference>
<dbReference type="PROSITE" id="PS51257">
    <property type="entry name" value="PROKAR_LIPOPROTEIN"/>
    <property type="match status" value="1"/>
</dbReference>
<sequence length="796" mass="90476">MSSRLSFFWLLFLAVLFACGGVDAPHRESPVPDEVGYNLHVRPILSENCFTCHGPDANKREAGLRLDLAEDAYAALKENPGAHAIMPGKPKVSEAYRRIASKDPLEVMPPPESNLQLSDREIRMIEKWIRQGAVYEPHWAFVPPEKTPLPDIKNKEWPSNELDYFILAAQEKAGLKPNPLAGKEMLLRRLSFDLTGLPPGLELMEKFLANDDVDAEERLIDHLLSQKSYGEKMAVHWMDVARYADSHGYQDDYFRTQWPWRDWVIHAFNQNMAYDEFVTWQLAGDLLPNPTKEQLLATGFNRNHKITEESGAIDEEYRVMYVVDRTNTLGKALLGITMECAQCHDHKYDPISQKEYFQLYAFFNNVAEYGIEESRPGFSKKSPAKFPLMEITNEDVEGILSFVNMPDSASRVKAIMGEVDKGDNFHALASEAAALKVSIMGDLDTLRKTFLLERGDYEAHREEVFHGTPETILPFPDDFPKNRLGLARWLFDQRNPLTARVFVNRIWQEFFGKGLVGTTGDFGMQGELPTHPELLDWLAVDFMENGWDIHHLIRKIVTSSAYRQSSVVDDKKRAKDPDNRLLARFPRNRLSAEEIRDMVMASSGLLVPEIGGPSVKPYQPEGLWEAATSGRGNLSSYKQDTGGALYRRGLYTFIKRTVPPPSMILFDASNRDECEVERTKTNTPLQALVMMNDPTVLEASRVLAAKLLKESSTELEKIHKAFQLIIGRRADEKELEILEGYYREQQQSLKDDHDRAKKLIKVGEYPLASDVPEPAQAAMMLLVQTIYNMEEAITKS</sequence>
<dbReference type="RefSeq" id="WP_377061908.1">
    <property type="nucleotide sequence ID" value="NZ_JBHSJJ010000002.1"/>
</dbReference>
<dbReference type="Pfam" id="PF07583">
    <property type="entry name" value="PSCyt2"/>
    <property type="match status" value="1"/>
</dbReference>
<feature type="domain" description="Cytochrome C Planctomycete-type" evidence="3">
    <location>
        <begin position="49"/>
        <end position="112"/>
    </location>
</feature>
<proteinExistence type="predicted"/>
<name>A0ABV9SXD8_9BACT</name>
<dbReference type="InterPro" id="IPR011444">
    <property type="entry name" value="DUF1549"/>
</dbReference>
<dbReference type="Proteomes" id="UP001595818">
    <property type="component" value="Unassembled WGS sequence"/>
</dbReference>
<dbReference type="PANTHER" id="PTHR35889:SF3">
    <property type="entry name" value="F-BOX DOMAIN-CONTAINING PROTEIN"/>
    <property type="match status" value="1"/>
</dbReference>
<evidence type="ECO:0000313" key="5">
    <source>
        <dbReference type="Proteomes" id="UP001595818"/>
    </source>
</evidence>
<gene>
    <name evidence="4" type="ORF">ACFPFU_04410</name>
</gene>
<dbReference type="InterPro" id="IPR036909">
    <property type="entry name" value="Cyt_c-like_dom_sf"/>
</dbReference>
<keyword evidence="5" id="KW-1185">Reference proteome</keyword>
<organism evidence="4 5">
    <name type="scientific">Negadavirga shengliensis</name>
    <dbReference type="NCBI Taxonomy" id="1389218"/>
    <lineage>
        <taxon>Bacteria</taxon>
        <taxon>Pseudomonadati</taxon>
        <taxon>Bacteroidota</taxon>
        <taxon>Cytophagia</taxon>
        <taxon>Cytophagales</taxon>
        <taxon>Cyclobacteriaceae</taxon>
        <taxon>Negadavirga</taxon>
    </lineage>
</organism>
<evidence type="ECO:0000313" key="4">
    <source>
        <dbReference type="EMBL" id="MFC4870917.1"/>
    </source>
</evidence>
<evidence type="ECO:0000259" key="2">
    <source>
        <dbReference type="Pfam" id="PF07587"/>
    </source>
</evidence>
<evidence type="ECO:0000259" key="1">
    <source>
        <dbReference type="Pfam" id="PF07583"/>
    </source>
</evidence>
<dbReference type="InterPro" id="IPR011429">
    <property type="entry name" value="Cyt_c_Planctomycete-type"/>
</dbReference>
<feature type="domain" description="DUF1553" evidence="2">
    <location>
        <begin position="482"/>
        <end position="741"/>
    </location>
</feature>
<evidence type="ECO:0000259" key="3">
    <source>
        <dbReference type="Pfam" id="PF07635"/>
    </source>
</evidence>
<accession>A0ABV9SXD8</accession>
<dbReference type="SUPFAM" id="SSF46626">
    <property type="entry name" value="Cytochrome c"/>
    <property type="match status" value="1"/>
</dbReference>
<feature type="domain" description="DUF1549" evidence="1">
    <location>
        <begin position="162"/>
        <end position="367"/>
    </location>
</feature>
<dbReference type="Pfam" id="PF07635">
    <property type="entry name" value="PSCyt1"/>
    <property type="match status" value="1"/>
</dbReference>
<protein>
    <submittedName>
        <fullName evidence="4">PSD1 and planctomycete cytochrome C domain-containing protein</fullName>
    </submittedName>
</protein>
<dbReference type="PANTHER" id="PTHR35889">
    <property type="entry name" value="CYCLOINULO-OLIGOSACCHARIDE FRUCTANOTRANSFERASE-RELATED"/>
    <property type="match status" value="1"/>
</dbReference>
<reference evidence="5" key="1">
    <citation type="journal article" date="2019" name="Int. J. Syst. Evol. Microbiol.">
        <title>The Global Catalogue of Microorganisms (GCM) 10K type strain sequencing project: providing services to taxonomists for standard genome sequencing and annotation.</title>
        <authorList>
            <consortium name="The Broad Institute Genomics Platform"/>
            <consortium name="The Broad Institute Genome Sequencing Center for Infectious Disease"/>
            <person name="Wu L."/>
            <person name="Ma J."/>
        </authorList>
    </citation>
    <scope>NUCLEOTIDE SEQUENCE [LARGE SCALE GENOMIC DNA]</scope>
    <source>
        <strain evidence="5">CGMCC 4.7466</strain>
    </source>
</reference>
<dbReference type="Gene3D" id="1.10.760.10">
    <property type="entry name" value="Cytochrome c-like domain"/>
    <property type="match status" value="1"/>
</dbReference>
<dbReference type="EMBL" id="JBHSJJ010000002">
    <property type="protein sequence ID" value="MFC4870917.1"/>
    <property type="molecule type" value="Genomic_DNA"/>
</dbReference>